<dbReference type="RefSeq" id="WP_376943189.1">
    <property type="nucleotide sequence ID" value="NZ_JBHLSS010000028.1"/>
</dbReference>
<sequence>MTTFVGKNRSTNHTFLHTFTRLGTMPKPSDHDKAVKTPEEARAAFDAMGISVQEFAKAHGLHPSTVYEVLAGRRKGRRGEAHRAAVLLGIKSSGSHTKHCCSEEKQEDENPRP</sequence>
<dbReference type="Proteomes" id="UP001589891">
    <property type="component" value="Unassembled WGS sequence"/>
</dbReference>
<keyword evidence="3" id="KW-1185">Reference proteome</keyword>
<gene>
    <name evidence="2" type="ORF">ACFFGX_04315</name>
</gene>
<evidence type="ECO:0008006" key="4">
    <source>
        <dbReference type="Google" id="ProtNLM"/>
    </source>
</evidence>
<reference evidence="2 3" key="1">
    <citation type="submission" date="2024-09" db="EMBL/GenBank/DDBJ databases">
        <authorList>
            <person name="Sun Q."/>
            <person name="Mori K."/>
        </authorList>
    </citation>
    <scope>NUCLEOTIDE SEQUENCE [LARGE SCALE GENOMIC DNA]</scope>
    <source>
        <strain evidence="2 3">NCAIM B.01794</strain>
    </source>
</reference>
<dbReference type="SUPFAM" id="SSF47413">
    <property type="entry name" value="lambda repressor-like DNA-binding domains"/>
    <property type="match status" value="1"/>
</dbReference>
<dbReference type="EMBL" id="JBHLSS010000028">
    <property type="protein sequence ID" value="MFC0708848.1"/>
    <property type="molecule type" value="Genomic_DNA"/>
</dbReference>
<proteinExistence type="predicted"/>
<evidence type="ECO:0000256" key="1">
    <source>
        <dbReference type="SAM" id="MobiDB-lite"/>
    </source>
</evidence>
<dbReference type="InterPro" id="IPR001387">
    <property type="entry name" value="Cro/C1-type_HTH"/>
</dbReference>
<dbReference type="InterPro" id="IPR010982">
    <property type="entry name" value="Lambda_DNA-bd_dom_sf"/>
</dbReference>
<dbReference type="InterPro" id="IPR026365">
    <property type="entry name" value="BcepMu_gp16"/>
</dbReference>
<evidence type="ECO:0000313" key="2">
    <source>
        <dbReference type="EMBL" id="MFC0708848.1"/>
    </source>
</evidence>
<organism evidence="2 3">
    <name type="scientific">Azorhizophilus paspali</name>
    <name type="common">Azotobacter paspali</name>
    <dbReference type="NCBI Taxonomy" id="69963"/>
    <lineage>
        <taxon>Bacteria</taxon>
        <taxon>Pseudomonadati</taxon>
        <taxon>Pseudomonadota</taxon>
        <taxon>Gammaproteobacteria</taxon>
        <taxon>Pseudomonadales</taxon>
        <taxon>Pseudomonadaceae</taxon>
        <taxon>Azorhizophilus</taxon>
    </lineage>
</organism>
<feature type="compositionally biased region" description="Basic and acidic residues" evidence="1">
    <location>
        <begin position="100"/>
        <end position="113"/>
    </location>
</feature>
<protein>
    <recommendedName>
        <fullName evidence="4">Phage-associated protein, BcepMu gp16 family</fullName>
    </recommendedName>
</protein>
<dbReference type="CDD" id="cd00093">
    <property type="entry name" value="HTH_XRE"/>
    <property type="match status" value="1"/>
</dbReference>
<dbReference type="NCBIfam" id="TIGR04111">
    <property type="entry name" value="BcepMu_gp16"/>
    <property type="match status" value="1"/>
</dbReference>
<name>A0ABV6SH32_AZOPA</name>
<evidence type="ECO:0000313" key="3">
    <source>
        <dbReference type="Proteomes" id="UP001589891"/>
    </source>
</evidence>
<accession>A0ABV6SH32</accession>
<feature type="region of interest" description="Disordered" evidence="1">
    <location>
        <begin position="94"/>
        <end position="113"/>
    </location>
</feature>
<comment type="caution">
    <text evidence="2">The sequence shown here is derived from an EMBL/GenBank/DDBJ whole genome shotgun (WGS) entry which is preliminary data.</text>
</comment>